<dbReference type="STRING" id="283909.R7U3D3"/>
<evidence type="ECO:0000256" key="2">
    <source>
        <dbReference type="ARBA" id="ARBA00006840"/>
    </source>
</evidence>
<dbReference type="Gene3D" id="1.10.1450.10">
    <property type="entry name" value="Tetraspanin"/>
    <property type="match status" value="1"/>
</dbReference>
<evidence type="ECO:0000256" key="4">
    <source>
        <dbReference type="ARBA" id="ARBA00022989"/>
    </source>
</evidence>
<evidence type="ECO:0000256" key="3">
    <source>
        <dbReference type="ARBA" id="ARBA00022692"/>
    </source>
</evidence>
<reference evidence="9" key="1">
    <citation type="submission" date="2012-12" db="EMBL/GenBank/DDBJ databases">
        <authorList>
            <person name="Hellsten U."/>
            <person name="Grimwood J."/>
            <person name="Chapman J.A."/>
            <person name="Shapiro H."/>
            <person name="Aerts A."/>
            <person name="Otillar R.P."/>
            <person name="Terry A.Y."/>
            <person name="Boore J.L."/>
            <person name="Simakov O."/>
            <person name="Marletaz F."/>
            <person name="Cho S.-J."/>
            <person name="Edsinger-Gonzales E."/>
            <person name="Havlak P."/>
            <person name="Kuo D.-H."/>
            <person name="Larsson T."/>
            <person name="Lv J."/>
            <person name="Arendt D."/>
            <person name="Savage R."/>
            <person name="Osoegawa K."/>
            <person name="de Jong P."/>
            <person name="Lindberg D.R."/>
            <person name="Seaver E.C."/>
            <person name="Weisblat D.A."/>
            <person name="Putnam N.H."/>
            <person name="Grigoriev I.V."/>
            <person name="Rokhsar D.S."/>
        </authorList>
    </citation>
    <scope>NUCLEOTIDE SEQUENCE</scope>
    <source>
        <strain evidence="9">I ESC-2004</strain>
    </source>
</reference>
<evidence type="ECO:0000256" key="6">
    <source>
        <dbReference type="RuleBase" id="RU361218"/>
    </source>
</evidence>
<dbReference type="OrthoDB" id="10033535at2759"/>
<dbReference type="OMA" id="RTEYWEW"/>
<feature type="transmembrane region" description="Helical" evidence="6">
    <location>
        <begin position="12"/>
        <end position="38"/>
    </location>
</feature>
<dbReference type="PRINTS" id="PR00259">
    <property type="entry name" value="TMFOUR"/>
</dbReference>
<evidence type="ECO:0000256" key="5">
    <source>
        <dbReference type="ARBA" id="ARBA00023136"/>
    </source>
</evidence>
<dbReference type="EMBL" id="KB305654">
    <property type="protein sequence ID" value="ELU00850.1"/>
    <property type="molecule type" value="Genomic_DNA"/>
</dbReference>
<reference evidence="8" key="3">
    <citation type="submission" date="2015-06" db="UniProtKB">
        <authorList>
            <consortium name="EnsemblMetazoa"/>
        </authorList>
    </citation>
    <scope>IDENTIFICATION</scope>
</reference>
<feature type="transmembrane region" description="Helical" evidence="6">
    <location>
        <begin position="92"/>
        <end position="116"/>
    </location>
</feature>
<name>R7U3D3_CAPTE</name>
<keyword evidence="5 6" id="KW-0472">Membrane</keyword>
<dbReference type="EnsemblMetazoa" id="CapteT221755">
    <property type="protein sequence ID" value="CapteP221755"/>
    <property type="gene ID" value="CapteG221755"/>
</dbReference>
<dbReference type="InterPro" id="IPR008952">
    <property type="entry name" value="Tetraspanin_EC2_sf"/>
</dbReference>
<dbReference type="InterPro" id="IPR000301">
    <property type="entry name" value="Tetraspanin_animals"/>
</dbReference>
<reference evidence="7 9" key="2">
    <citation type="journal article" date="2013" name="Nature">
        <title>Insights into bilaterian evolution from three spiralian genomes.</title>
        <authorList>
            <person name="Simakov O."/>
            <person name="Marletaz F."/>
            <person name="Cho S.J."/>
            <person name="Edsinger-Gonzales E."/>
            <person name="Havlak P."/>
            <person name="Hellsten U."/>
            <person name="Kuo D.H."/>
            <person name="Larsson T."/>
            <person name="Lv J."/>
            <person name="Arendt D."/>
            <person name="Savage R."/>
            <person name="Osoegawa K."/>
            <person name="de Jong P."/>
            <person name="Grimwood J."/>
            <person name="Chapman J.A."/>
            <person name="Shapiro H."/>
            <person name="Aerts A."/>
            <person name="Otillar R.P."/>
            <person name="Terry A.Y."/>
            <person name="Boore J.L."/>
            <person name="Grigoriev I.V."/>
            <person name="Lindberg D.R."/>
            <person name="Seaver E.C."/>
            <person name="Weisblat D.A."/>
            <person name="Putnam N.H."/>
            <person name="Rokhsar D.S."/>
        </authorList>
    </citation>
    <scope>NUCLEOTIDE SEQUENCE</scope>
    <source>
        <strain evidence="7 9">I ESC-2004</strain>
    </source>
</reference>
<dbReference type="Proteomes" id="UP000014760">
    <property type="component" value="Unassembled WGS sequence"/>
</dbReference>
<comment type="subcellular location">
    <subcellularLocation>
        <location evidence="1 6">Membrane</location>
        <topology evidence="1 6">Multi-pass membrane protein</topology>
    </subcellularLocation>
</comment>
<dbReference type="PANTHER" id="PTHR19282:SF551">
    <property type="entry name" value="RE08073P-RELATED"/>
    <property type="match status" value="1"/>
</dbReference>
<evidence type="ECO:0000313" key="9">
    <source>
        <dbReference type="Proteomes" id="UP000014760"/>
    </source>
</evidence>
<sequence length="269" mass="29689">MAGLSCGAKMLKFIMFFLNFIFWVIGGAMLGIGIWLAVDDDIGFLEDLIEDNPMDDPLWSAAVYTVIAIGAFVFLLGFLGCCGACTQNSCMLCAYQIIVSIVLVAEVVCVILMIVFKSDIGDGFEESMLDTVINKYEQPDQNSATTAQNEMQRDMKCCGAKEPEDYQKSAWYNITVNQQYKVPRSCCKGISLEEGEDNAEYQECNNEVGSSSSIEYLFNRGCTQQVKNWIDDNSIIFIAVVCSFIGLQILGLIFACCLKSSFDDLDGAV</sequence>
<dbReference type="PANTHER" id="PTHR19282">
    <property type="entry name" value="TETRASPANIN"/>
    <property type="match status" value="1"/>
</dbReference>
<keyword evidence="3 6" id="KW-0812">Transmembrane</keyword>
<evidence type="ECO:0000313" key="7">
    <source>
        <dbReference type="EMBL" id="ELU00850.1"/>
    </source>
</evidence>
<dbReference type="Pfam" id="PF00335">
    <property type="entry name" value="Tetraspanin"/>
    <property type="match status" value="1"/>
</dbReference>
<organism evidence="7">
    <name type="scientific">Capitella teleta</name>
    <name type="common">Polychaete worm</name>
    <dbReference type="NCBI Taxonomy" id="283909"/>
    <lineage>
        <taxon>Eukaryota</taxon>
        <taxon>Metazoa</taxon>
        <taxon>Spiralia</taxon>
        <taxon>Lophotrochozoa</taxon>
        <taxon>Annelida</taxon>
        <taxon>Polychaeta</taxon>
        <taxon>Sedentaria</taxon>
        <taxon>Scolecida</taxon>
        <taxon>Capitellidae</taxon>
        <taxon>Capitella</taxon>
    </lineage>
</organism>
<evidence type="ECO:0000256" key="1">
    <source>
        <dbReference type="ARBA" id="ARBA00004141"/>
    </source>
</evidence>
<dbReference type="PIRSF" id="PIRSF002419">
    <property type="entry name" value="Tetraspanin"/>
    <property type="match status" value="1"/>
</dbReference>
<dbReference type="EMBL" id="AMQN01009537">
    <property type="status" value="NOT_ANNOTATED_CDS"/>
    <property type="molecule type" value="Genomic_DNA"/>
</dbReference>
<feature type="transmembrane region" description="Helical" evidence="6">
    <location>
        <begin position="235"/>
        <end position="258"/>
    </location>
</feature>
<proteinExistence type="inferred from homology"/>
<keyword evidence="9" id="KW-1185">Reference proteome</keyword>
<protein>
    <recommendedName>
        <fullName evidence="6">Tetraspanin</fullName>
    </recommendedName>
</protein>
<dbReference type="AlphaFoldDB" id="R7U3D3"/>
<dbReference type="InterPro" id="IPR018499">
    <property type="entry name" value="Tetraspanin/Peripherin"/>
</dbReference>
<dbReference type="SUPFAM" id="SSF48652">
    <property type="entry name" value="Tetraspanin"/>
    <property type="match status" value="1"/>
</dbReference>
<feature type="transmembrane region" description="Helical" evidence="6">
    <location>
        <begin position="58"/>
        <end position="80"/>
    </location>
</feature>
<gene>
    <name evidence="7" type="ORF">CAPTEDRAFT_221755</name>
</gene>
<keyword evidence="4 6" id="KW-1133">Transmembrane helix</keyword>
<comment type="similarity">
    <text evidence="2 6">Belongs to the tetraspanin (TM4SF) family.</text>
</comment>
<dbReference type="HOGENOM" id="CLU_055524_4_2_1"/>
<evidence type="ECO:0000313" key="8">
    <source>
        <dbReference type="EnsemblMetazoa" id="CapteP221755"/>
    </source>
</evidence>
<accession>R7U3D3</accession>
<dbReference type="GO" id="GO:0005886">
    <property type="term" value="C:plasma membrane"/>
    <property type="evidence" value="ECO:0007669"/>
    <property type="project" value="TreeGrafter"/>
</dbReference>